<organism evidence="4 5">
    <name type="scientific">Fodinibacter luteus</name>
    <dbReference type="NCBI Taxonomy" id="552064"/>
    <lineage>
        <taxon>Bacteria</taxon>
        <taxon>Bacillati</taxon>
        <taxon>Actinomycetota</taxon>
        <taxon>Actinomycetes</taxon>
        <taxon>Micrococcales</taxon>
        <taxon>Intrasporangiaceae</taxon>
        <taxon>Fodinibacter (ex Wang et al. 2009)</taxon>
    </lineage>
</organism>
<gene>
    <name evidence="3 4" type="primary">fdhD</name>
    <name evidence="4" type="ORF">GCM10023168_14780</name>
</gene>
<dbReference type="Gene3D" id="3.10.20.10">
    <property type="match status" value="1"/>
</dbReference>
<sequence>MGRVTTRVPRTRVDVTAGGAPVERPDTVAVEEPLEMRLGDAPLTTTMRTPGDDFDLAIGHLLTEGLLHAADEVATLMHCTDVDASGSPTFNVVEVTLAPGVVPHRPARERTEAMTSACGVCGSASIEAVRTASRYAVADDPLVLPPDVVAGLPGALRARQPVFDRTGGVHAAGLATASGELLHVREDVGRHNAVDKVVGAAAREGALPLAGTVLVVSARASFEIVQKAGVVGIPAVVAVGAPTSLAVELARDRGITLAAFTRPPHFSLYARADRVLGPTGR</sequence>
<keyword evidence="2 3" id="KW-0501">Molybdenum cofactor biosynthesis</keyword>
<dbReference type="PANTHER" id="PTHR30592">
    <property type="entry name" value="FORMATE DEHYDROGENASE"/>
    <property type="match status" value="1"/>
</dbReference>
<dbReference type="Proteomes" id="UP001500945">
    <property type="component" value="Unassembled WGS sequence"/>
</dbReference>
<keyword evidence="1 3" id="KW-0963">Cytoplasm</keyword>
<dbReference type="HAMAP" id="MF_00187">
    <property type="entry name" value="FdhD"/>
    <property type="match status" value="1"/>
</dbReference>
<evidence type="ECO:0000313" key="5">
    <source>
        <dbReference type="Proteomes" id="UP001500945"/>
    </source>
</evidence>
<dbReference type="Pfam" id="PF02634">
    <property type="entry name" value="FdhD-NarQ"/>
    <property type="match status" value="1"/>
</dbReference>
<evidence type="ECO:0000256" key="1">
    <source>
        <dbReference type="ARBA" id="ARBA00022490"/>
    </source>
</evidence>
<evidence type="ECO:0000256" key="2">
    <source>
        <dbReference type="ARBA" id="ARBA00023150"/>
    </source>
</evidence>
<comment type="caution">
    <text evidence="4">The sequence shown here is derived from an EMBL/GenBank/DDBJ whole genome shotgun (WGS) entry which is preliminary data.</text>
</comment>
<reference evidence="5" key="1">
    <citation type="journal article" date="2019" name="Int. J. Syst. Evol. Microbiol.">
        <title>The Global Catalogue of Microorganisms (GCM) 10K type strain sequencing project: providing services to taxonomists for standard genome sequencing and annotation.</title>
        <authorList>
            <consortium name="The Broad Institute Genomics Platform"/>
            <consortium name="The Broad Institute Genome Sequencing Center for Infectious Disease"/>
            <person name="Wu L."/>
            <person name="Ma J."/>
        </authorList>
    </citation>
    <scope>NUCLEOTIDE SEQUENCE [LARGE SCALE GENOMIC DNA]</scope>
    <source>
        <strain evidence="5">JCM 17809</strain>
    </source>
</reference>
<dbReference type="InterPro" id="IPR003786">
    <property type="entry name" value="FdhD"/>
</dbReference>
<keyword evidence="5" id="KW-1185">Reference proteome</keyword>
<dbReference type="SUPFAM" id="SSF53927">
    <property type="entry name" value="Cytidine deaminase-like"/>
    <property type="match status" value="1"/>
</dbReference>
<comment type="function">
    <text evidence="3">Required for formate dehydrogenase (FDH) activity. Acts as a sulfur carrier protein that transfers sulfur from IscS to the molybdenum cofactor prior to its insertion into FDH.</text>
</comment>
<dbReference type="PIRSF" id="PIRSF015626">
    <property type="entry name" value="FdhD"/>
    <property type="match status" value="1"/>
</dbReference>
<feature type="active site" description="Cysteine persulfide intermediate" evidence="3">
    <location>
        <position position="118"/>
    </location>
</feature>
<evidence type="ECO:0000256" key="3">
    <source>
        <dbReference type="HAMAP-Rule" id="MF_00187"/>
    </source>
</evidence>
<accession>A0ABP8KB58</accession>
<proteinExistence type="inferred from homology"/>
<dbReference type="InterPro" id="IPR016193">
    <property type="entry name" value="Cytidine_deaminase-like"/>
</dbReference>
<dbReference type="RefSeq" id="WP_345204147.1">
    <property type="nucleotide sequence ID" value="NZ_BAABGM010000010.1"/>
</dbReference>
<dbReference type="EMBL" id="BAABGM010000010">
    <property type="protein sequence ID" value="GAA4403339.1"/>
    <property type="molecule type" value="Genomic_DNA"/>
</dbReference>
<dbReference type="PANTHER" id="PTHR30592:SF1">
    <property type="entry name" value="SULFUR CARRIER PROTEIN FDHD"/>
    <property type="match status" value="1"/>
</dbReference>
<dbReference type="Gene3D" id="3.40.140.10">
    <property type="entry name" value="Cytidine Deaminase, domain 2"/>
    <property type="match status" value="1"/>
</dbReference>
<name>A0ABP8KB58_9MICO</name>
<comment type="caution">
    <text evidence="3">Lacks conserved residue(s) required for the propagation of feature annotation.</text>
</comment>
<comment type="subcellular location">
    <subcellularLocation>
        <location evidence="3">Cytoplasm</location>
    </subcellularLocation>
</comment>
<comment type="similarity">
    <text evidence="3">Belongs to the FdhD family.</text>
</comment>
<evidence type="ECO:0000313" key="4">
    <source>
        <dbReference type="EMBL" id="GAA4403339.1"/>
    </source>
</evidence>
<dbReference type="NCBIfam" id="NF001943">
    <property type="entry name" value="PRK00724.1-2"/>
    <property type="match status" value="1"/>
</dbReference>
<protein>
    <recommendedName>
        <fullName evidence="3">Sulfur carrier protein FdhD</fullName>
    </recommendedName>
</protein>